<reference evidence="1 2" key="1">
    <citation type="journal article" date="2012" name="Appl. Environ. Microbiol.">
        <title>Short-read sequencing for genomic analysis of the brown rot fungus Fibroporia radiculosa.</title>
        <authorList>
            <person name="Tang J.D."/>
            <person name="Perkins A.D."/>
            <person name="Sonstegard T.S."/>
            <person name="Schroeder S.G."/>
            <person name="Burgess S.C."/>
            <person name="Diehl S.V."/>
        </authorList>
    </citation>
    <scope>NUCLEOTIDE SEQUENCE [LARGE SCALE GENOMIC DNA]</scope>
    <source>
        <strain evidence="1 2">TFFH 294</strain>
    </source>
</reference>
<dbReference type="Proteomes" id="UP000006352">
    <property type="component" value="Unassembled WGS sequence"/>
</dbReference>
<dbReference type="GeneID" id="24100133"/>
<gene>
    <name evidence="1" type="ORF">FIBRA_07432</name>
</gene>
<dbReference type="EMBL" id="HE797183">
    <property type="protein sequence ID" value="CCM05222.1"/>
    <property type="molecule type" value="Genomic_DNA"/>
</dbReference>
<proteinExistence type="predicted"/>
<accession>J4I0P0</accession>
<dbReference type="RefSeq" id="XP_012184505.1">
    <property type="nucleotide sequence ID" value="XM_012329115.1"/>
</dbReference>
<dbReference type="HOGENOM" id="CLU_1865154_0_0_1"/>
<sequence>MNFTISDRYCDELITEGPAPRMLSPSVQAKAILPGLACPNRNACAARAANRHMQAVLTRFSRLRTIEFAKATRTRSVAEPQATAGQEARAYSVWSLCTKRLRLSIIRFLPGIVVFSVVHLTTITTPRRSPYRCDRQM</sequence>
<dbReference type="AlphaFoldDB" id="J4I0P0"/>
<dbReference type="InParanoid" id="J4I0P0"/>
<evidence type="ECO:0000313" key="2">
    <source>
        <dbReference type="Proteomes" id="UP000006352"/>
    </source>
</evidence>
<keyword evidence="2" id="KW-1185">Reference proteome</keyword>
<protein>
    <submittedName>
        <fullName evidence="1">Uncharacterized protein</fullName>
    </submittedName>
</protein>
<organism evidence="1 2">
    <name type="scientific">Fibroporia radiculosa</name>
    <dbReference type="NCBI Taxonomy" id="599839"/>
    <lineage>
        <taxon>Eukaryota</taxon>
        <taxon>Fungi</taxon>
        <taxon>Dikarya</taxon>
        <taxon>Basidiomycota</taxon>
        <taxon>Agaricomycotina</taxon>
        <taxon>Agaricomycetes</taxon>
        <taxon>Polyporales</taxon>
        <taxon>Fibroporiaceae</taxon>
        <taxon>Fibroporia</taxon>
    </lineage>
</organism>
<evidence type="ECO:0000313" key="1">
    <source>
        <dbReference type="EMBL" id="CCM05222.1"/>
    </source>
</evidence>
<name>J4I0P0_9APHY</name>